<dbReference type="OrthoDB" id="9972604at2"/>
<evidence type="ECO:0000313" key="1">
    <source>
        <dbReference type="EMBL" id="TLD72423.1"/>
    </source>
</evidence>
<name>A0A5R8KJC6_9BACT</name>
<accession>A0A5R8KJC6</accession>
<proteinExistence type="predicted"/>
<protein>
    <submittedName>
        <fullName evidence="1">Uncharacterized protein</fullName>
    </submittedName>
</protein>
<keyword evidence="2" id="KW-1185">Reference proteome</keyword>
<evidence type="ECO:0000313" key="2">
    <source>
        <dbReference type="Proteomes" id="UP000306196"/>
    </source>
</evidence>
<gene>
    <name evidence="1" type="ORF">FEM03_03440</name>
</gene>
<dbReference type="Proteomes" id="UP000306196">
    <property type="component" value="Unassembled WGS sequence"/>
</dbReference>
<comment type="caution">
    <text evidence="1">The sequence shown here is derived from an EMBL/GenBank/DDBJ whole genome shotgun (WGS) entry which is preliminary data.</text>
</comment>
<sequence length="94" mass="10425">MSMTTLTPTQARVNLSQLLHRALNGDDIGIVINGKIVALRPVTVESTDYAARTYNVTPDELANFETSVHAKIKKDRRANKLREFTGDIETLIKG</sequence>
<reference evidence="1 2" key="1">
    <citation type="submission" date="2019-05" db="EMBL/GenBank/DDBJ databases">
        <title>Verrucobacter flavum gen. nov., sp. nov. a new member of the family Verrucomicrobiaceae.</title>
        <authorList>
            <person name="Szuroczki S."/>
            <person name="Abbaszade G."/>
            <person name="Szabo A."/>
            <person name="Felfoldi T."/>
            <person name="Schumann P."/>
            <person name="Boka K."/>
            <person name="Keki Z."/>
            <person name="Toumi M."/>
            <person name="Toth E."/>
        </authorList>
    </citation>
    <scope>NUCLEOTIDE SEQUENCE [LARGE SCALE GENOMIC DNA]</scope>
    <source>
        <strain evidence="1 2">MG-N-17</strain>
    </source>
</reference>
<dbReference type="AlphaFoldDB" id="A0A5R8KJC6"/>
<dbReference type="EMBL" id="VAUV01000002">
    <property type="protein sequence ID" value="TLD72423.1"/>
    <property type="molecule type" value="Genomic_DNA"/>
</dbReference>
<organism evidence="1 2">
    <name type="scientific">Phragmitibacter flavus</name>
    <dbReference type="NCBI Taxonomy" id="2576071"/>
    <lineage>
        <taxon>Bacteria</taxon>
        <taxon>Pseudomonadati</taxon>
        <taxon>Verrucomicrobiota</taxon>
        <taxon>Verrucomicrobiia</taxon>
        <taxon>Verrucomicrobiales</taxon>
        <taxon>Verrucomicrobiaceae</taxon>
        <taxon>Phragmitibacter</taxon>
    </lineage>
</organism>
<dbReference type="RefSeq" id="WP_138084777.1">
    <property type="nucleotide sequence ID" value="NZ_VAUV01000002.1"/>
</dbReference>